<dbReference type="RefSeq" id="WP_163197919.1">
    <property type="nucleotide sequence ID" value="NZ_WHZV01000012.1"/>
</dbReference>
<evidence type="ECO:0000313" key="2">
    <source>
        <dbReference type="EMBL" id="NEG56159.1"/>
    </source>
</evidence>
<evidence type="ECO:0000256" key="1">
    <source>
        <dbReference type="SAM" id="Phobius"/>
    </source>
</evidence>
<name>A0A6L9SVJ4_9BIFI</name>
<accession>A0A6L9SVJ4</accession>
<comment type="caution">
    <text evidence="2">The sequence shown here is derived from an EMBL/GenBank/DDBJ whole genome shotgun (WGS) entry which is preliminary data.</text>
</comment>
<keyword evidence="1" id="KW-0812">Transmembrane</keyword>
<keyword evidence="3" id="KW-1185">Reference proteome</keyword>
<keyword evidence="1" id="KW-0472">Membrane</keyword>
<organism evidence="2 3">
    <name type="scientific">Bifidobacterium platyrrhinorum</name>
    <dbReference type="NCBI Taxonomy" id="2661628"/>
    <lineage>
        <taxon>Bacteria</taxon>
        <taxon>Bacillati</taxon>
        <taxon>Actinomycetota</taxon>
        <taxon>Actinomycetes</taxon>
        <taxon>Bifidobacteriales</taxon>
        <taxon>Bifidobacteriaceae</taxon>
        <taxon>Bifidobacterium</taxon>
    </lineage>
</organism>
<sequence length="77" mass="8243">MSMSKKPRRKVGTGVKGGMLLALTFLEGWAACFALTHDRLPAPLGTGTPQWLITLAVGVAVVIPLVWLAVVRLDTDE</sequence>
<keyword evidence="1" id="KW-1133">Transmembrane helix</keyword>
<gene>
    <name evidence="2" type="ORF">GFD21_10420</name>
</gene>
<dbReference type="Proteomes" id="UP000483293">
    <property type="component" value="Unassembled WGS sequence"/>
</dbReference>
<feature type="transmembrane region" description="Helical" evidence="1">
    <location>
        <begin position="50"/>
        <end position="71"/>
    </location>
</feature>
<evidence type="ECO:0000313" key="3">
    <source>
        <dbReference type="Proteomes" id="UP000483293"/>
    </source>
</evidence>
<dbReference type="AlphaFoldDB" id="A0A6L9SVJ4"/>
<proteinExistence type="predicted"/>
<reference evidence="2 3" key="1">
    <citation type="submission" date="2019-10" db="EMBL/GenBank/DDBJ databases">
        <title>Bifidobacterium from non-human primates.</title>
        <authorList>
            <person name="Modesto M."/>
        </authorList>
    </citation>
    <scope>NUCLEOTIDE SEQUENCE [LARGE SCALE GENOMIC DNA]</scope>
    <source>
        <strain evidence="2 3">SMA15</strain>
    </source>
</reference>
<protein>
    <submittedName>
        <fullName evidence="2">Uncharacterized protein</fullName>
    </submittedName>
</protein>
<dbReference type="EMBL" id="WHZV01000012">
    <property type="protein sequence ID" value="NEG56159.1"/>
    <property type="molecule type" value="Genomic_DNA"/>
</dbReference>